<reference evidence="1" key="2">
    <citation type="journal article" date="2015" name="Data Brief">
        <title>Shoot transcriptome of the giant reed, Arundo donax.</title>
        <authorList>
            <person name="Barrero R.A."/>
            <person name="Guerrero F.D."/>
            <person name="Moolhuijzen P."/>
            <person name="Goolsby J.A."/>
            <person name="Tidwell J."/>
            <person name="Bellgard S.E."/>
            <person name="Bellgard M.I."/>
        </authorList>
    </citation>
    <scope>NUCLEOTIDE SEQUENCE</scope>
    <source>
        <tissue evidence="1">Shoot tissue taken approximately 20 cm above the soil surface</tissue>
    </source>
</reference>
<dbReference type="EMBL" id="GBRH01255594">
    <property type="protein sequence ID" value="JAD42301.1"/>
    <property type="molecule type" value="Transcribed_RNA"/>
</dbReference>
<sequence length="29" mass="3315">MEVRLNTLVLPVLNRCLKNSLYNPNNAKS</sequence>
<organism evidence="1">
    <name type="scientific">Arundo donax</name>
    <name type="common">Giant reed</name>
    <name type="synonym">Donax arundinaceus</name>
    <dbReference type="NCBI Taxonomy" id="35708"/>
    <lineage>
        <taxon>Eukaryota</taxon>
        <taxon>Viridiplantae</taxon>
        <taxon>Streptophyta</taxon>
        <taxon>Embryophyta</taxon>
        <taxon>Tracheophyta</taxon>
        <taxon>Spermatophyta</taxon>
        <taxon>Magnoliopsida</taxon>
        <taxon>Liliopsida</taxon>
        <taxon>Poales</taxon>
        <taxon>Poaceae</taxon>
        <taxon>PACMAD clade</taxon>
        <taxon>Arundinoideae</taxon>
        <taxon>Arundineae</taxon>
        <taxon>Arundo</taxon>
    </lineage>
</organism>
<accession>A0A0A8ZU24</accession>
<evidence type="ECO:0000313" key="1">
    <source>
        <dbReference type="EMBL" id="JAD42301.1"/>
    </source>
</evidence>
<dbReference type="AlphaFoldDB" id="A0A0A8ZU24"/>
<reference evidence="1" key="1">
    <citation type="submission" date="2014-09" db="EMBL/GenBank/DDBJ databases">
        <authorList>
            <person name="Magalhaes I.L.F."/>
            <person name="Oliveira U."/>
            <person name="Santos F.R."/>
            <person name="Vidigal T.H.D.A."/>
            <person name="Brescovit A.D."/>
            <person name="Santos A.J."/>
        </authorList>
    </citation>
    <scope>NUCLEOTIDE SEQUENCE</scope>
    <source>
        <tissue evidence="1">Shoot tissue taken approximately 20 cm above the soil surface</tissue>
    </source>
</reference>
<proteinExistence type="predicted"/>
<protein>
    <submittedName>
        <fullName evidence="1">Uncharacterized protein</fullName>
    </submittedName>
</protein>
<name>A0A0A8ZU24_ARUDO</name>